<protein>
    <recommendedName>
        <fullName evidence="3">DUF1554 domain-containing protein</fullName>
    </recommendedName>
</protein>
<gene>
    <name evidence="4" type="ORF">A3B45_01515</name>
</gene>
<accession>A0A1F5KQR1</accession>
<evidence type="ECO:0000259" key="3">
    <source>
        <dbReference type="Pfam" id="PF07588"/>
    </source>
</evidence>
<dbReference type="EMBL" id="MFDM01000017">
    <property type="protein sequence ID" value="OGE43194.1"/>
    <property type="molecule type" value="Genomic_DNA"/>
</dbReference>
<feature type="transmembrane region" description="Helical" evidence="2">
    <location>
        <begin position="12"/>
        <end position="30"/>
    </location>
</feature>
<dbReference type="InterPro" id="IPR011448">
    <property type="entry name" value="DUF1554"/>
</dbReference>
<name>A0A1F5KQR1_9BACT</name>
<feature type="domain" description="DUF1554" evidence="3">
    <location>
        <begin position="195"/>
        <end position="316"/>
    </location>
</feature>
<evidence type="ECO:0000256" key="2">
    <source>
        <dbReference type="SAM" id="Phobius"/>
    </source>
</evidence>
<proteinExistence type="predicted"/>
<dbReference type="Gene3D" id="2.60.40.10">
    <property type="entry name" value="Immunoglobulins"/>
    <property type="match status" value="1"/>
</dbReference>
<dbReference type="InterPro" id="IPR016186">
    <property type="entry name" value="C-type_lectin-like/link_sf"/>
</dbReference>
<dbReference type="InterPro" id="IPR016187">
    <property type="entry name" value="CTDL_fold"/>
</dbReference>
<evidence type="ECO:0000313" key="5">
    <source>
        <dbReference type="Proteomes" id="UP000178565"/>
    </source>
</evidence>
<dbReference type="AlphaFoldDB" id="A0A1F5KQR1"/>
<reference evidence="4 5" key="1">
    <citation type="journal article" date="2016" name="Nat. Commun.">
        <title>Thousands of microbial genomes shed light on interconnected biogeochemical processes in an aquifer system.</title>
        <authorList>
            <person name="Anantharaman K."/>
            <person name="Brown C.T."/>
            <person name="Hug L.A."/>
            <person name="Sharon I."/>
            <person name="Castelle C.J."/>
            <person name="Probst A.J."/>
            <person name="Thomas B.C."/>
            <person name="Singh A."/>
            <person name="Wilkins M.J."/>
            <person name="Karaoz U."/>
            <person name="Brodie E.L."/>
            <person name="Williams K.H."/>
            <person name="Hubbard S.S."/>
            <person name="Banfield J.F."/>
        </authorList>
    </citation>
    <scope>NUCLEOTIDE SEQUENCE [LARGE SCALE GENOMIC DNA]</scope>
</reference>
<sequence>MKLLKDEGGVLHIAIPFVIIIVLVASFLFIKEKGINNLTNIFNSQETAASDLTPTSSPVGIGSTDPYSTPTPDTTSPQVTVYYPEDGSVWPPHLAVLIRAHATDNVGVTKVEFYIAVPPRAAKLECTDTAIDEYGYTCSWNLPDQRDKTVIIQAKAYDSAGNFSTSTIKVYTSPTSTPMPSAPPLSKRVLVTSSKYSGDMGGLSGADAKCQSKADKAKLGGIWKAWLSDSYTPASSRLNHSDYPYVRIDNQVVATSWSDLTDGELRNGINIDENGKVIVTNAFTGAWTGTDSSGNIRTPNCMDWTSRSTRLQGVGGGVGATYFWTVGAYPTDECSTGFYLYCFEQ</sequence>
<dbReference type="InterPro" id="IPR013783">
    <property type="entry name" value="Ig-like_fold"/>
</dbReference>
<dbReference type="Proteomes" id="UP000178565">
    <property type="component" value="Unassembled WGS sequence"/>
</dbReference>
<dbReference type="STRING" id="1797785.A3B45_01515"/>
<evidence type="ECO:0000313" key="4">
    <source>
        <dbReference type="EMBL" id="OGE43194.1"/>
    </source>
</evidence>
<dbReference type="Pfam" id="PF17957">
    <property type="entry name" value="Big_7"/>
    <property type="match status" value="1"/>
</dbReference>
<dbReference type="Pfam" id="PF07588">
    <property type="entry name" value="DUF1554"/>
    <property type="match status" value="1"/>
</dbReference>
<keyword evidence="2" id="KW-0812">Transmembrane</keyword>
<evidence type="ECO:0000256" key="1">
    <source>
        <dbReference type="SAM" id="MobiDB-lite"/>
    </source>
</evidence>
<keyword evidence="2" id="KW-1133">Transmembrane helix</keyword>
<dbReference type="Gene3D" id="3.10.100.10">
    <property type="entry name" value="Mannose-Binding Protein A, subunit A"/>
    <property type="match status" value="1"/>
</dbReference>
<feature type="region of interest" description="Disordered" evidence="1">
    <location>
        <begin position="50"/>
        <end position="77"/>
    </location>
</feature>
<keyword evidence="2" id="KW-0472">Membrane</keyword>
<organism evidence="4 5">
    <name type="scientific">Candidatus Daviesbacteria bacterium RIFCSPLOWO2_01_FULL_39_12</name>
    <dbReference type="NCBI Taxonomy" id="1797785"/>
    <lineage>
        <taxon>Bacteria</taxon>
        <taxon>Candidatus Daviesiibacteriota</taxon>
    </lineage>
</organism>
<comment type="caution">
    <text evidence="4">The sequence shown here is derived from an EMBL/GenBank/DDBJ whole genome shotgun (WGS) entry which is preliminary data.</text>
</comment>
<feature type="compositionally biased region" description="Low complexity" evidence="1">
    <location>
        <begin position="63"/>
        <end position="77"/>
    </location>
</feature>
<dbReference type="SUPFAM" id="SSF56436">
    <property type="entry name" value="C-type lectin-like"/>
    <property type="match status" value="1"/>
</dbReference>